<dbReference type="VEuPathDB" id="FungiDB:MFRU_025g00710"/>
<reference evidence="6 7" key="1">
    <citation type="submission" date="2019-06" db="EMBL/GenBank/DDBJ databases">
        <title>Genome Sequence of the Brown Rot Fungal Pathogen Monilinia fructicola.</title>
        <authorList>
            <person name="De Miccolis Angelini R.M."/>
            <person name="Landi L."/>
            <person name="Abate D."/>
            <person name="Pollastro S."/>
            <person name="Romanazzi G."/>
            <person name="Faretra F."/>
        </authorList>
    </citation>
    <scope>NUCLEOTIDE SEQUENCE [LARGE SCALE GENOMIC DNA]</scope>
    <source>
        <strain evidence="6 7">Mfrc123</strain>
    </source>
</reference>
<evidence type="ECO:0000256" key="3">
    <source>
        <dbReference type="ARBA" id="ARBA00022840"/>
    </source>
</evidence>
<proteinExistence type="predicted"/>
<evidence type="ECO:0000313" key="6">
    <source>
        <dbReference type="EMBL" id="KAA8573267.1"/>
    </source>
</evidence>
<feature type="region of interest" description="Disordered" evidence="4">
    <location>
        <begin position="561"/>
        <end position="609"/>
    </location>
</feature>
<dbReference type="GO" id="GO:0005524">
    <property type="term" value="F:ATP binding"/>
    <property type="evidence" value="ECO:0007669"/>
    <property type="project" value="UniProtKB-KW"/>
</dbReference>
<dbReference type="EMBL" id="VICG01000004">
    <property type="protein sequence ID" value="KAA8573267.1"/>
    <property type="molecule type" value="Genomic_DNA"/>
</dbReference>
<evidence type="ECO:0000313" key="7">
    <source>
        <dbReference type="Proteomes" id="UP000322873"/>
    </source>
</evidence>
<dbReference type="PANTHER" id="PTHR45626">
    <property type="entry name" value="TRANSCRIPTION TERMINATION FACTOR 2-RELATED"/>
    <property type="match status" value="1"/>
</dbReference>
<dbReference type="PANTHER" id="PTHR45626:SF51">
    <property type="entry name" value="SNF2-RELATED DOMAIN-CONTAINING PROTEIN"/>
    <property type="match status" value="1"/>
</dbReference>
<dbReference type="InterPro" id="IPR049730">
    <property type="entry name" value="SNF2/RAD54-like_C"/>
</dbReference>
<keyword evidence="1" id="KW-0547">Nucleotide-binding</keyword>
<feature type="compositionally biased region" description="Polar residues" evidence="4">
    <location>
        <begin position="583"/>
        <end position="592"/>
    </location>
</feature>
<name>A0A5M9JX89_MONFR</name>
<dbReference type="InterPro" id="IPR027417">
    <property type="entry name" value="P-loop_NTPase"/>
</dbReference>
<dbReference type="CDD" id="cd18793">
    <property type="entry name" value="SF2_C_SNF"/>
    <property type="match status" value="1"/>
</dbReference>
<dbReference type="SUPFAM" id="SSF52540">
    <property type="entry name" value="P-loop containing nucleoside triphosphate hydrolases"/>
    <property type="match status" value="2"/>
</dbReference>
<organism evidence="6 7">
    <name type="scientific">Monilinia fructicola</name>
    <name type="common">Brown rot fungus</name>
    <name type="synonym">Ciboria fructicola</name>
    <dbReference type="NCBI Taxonomy" id="38448"/>
    <lineage>
        <taxon>Eukaryota</taxon>
        <taxon>Fungi</taxon>
        <taxon>Dikarya</taxon>
        <taxon>Ascomycota</taxon>
        <taxon>Pezizomycotina</taxon>
        <taxon>Leotiomycetes</taxon>
        <taxon>Helotiales</taxon>
        <taxon>Sclerotiniaceae</taxon>
        <taxon>Monilinia</taxon>
    </lineage>
</organism>
<evidence type="ECO:0000256" key="2">
    <source>
        <dbReference type="ARBA" id="ARBA00022801"/>
    </source>
</evidence>
<dbReference type="InterPro" id="IPR038718">
    <property type="entry name" value="SNF2-like_sf"/>
</dbReference>
<evidence type="ECO:0000259" key="5">
    <source>
        <dbReference type="Pfam" id="PF00176"/>
    </source>
</evidence>
<evidence type="ECO:0000256" key="1">
    <source>
        <dbReference type="ARBA" id="ARBA00022741"/>
    </source>
</evidence>
<protein>
    <recommendedName>
        <fullName evidence="5">SNF2 N-terminal domain-containing protein</fullName>
    </recommendedName>
</protein>
<gene>
    <name evidence="6" type="ORF">EYC84_003759</name>
</gene>
<dbReference type="AlphaFoldDB" id="A0A5M9JX89"/>
<dbReference type="Gene3D" id="3.40.50.10810">
    <property type="entry name" value="Tandem AAA-ATPase domain"/>
    <property type="match status" value="1"/>
</dbReference>
<dbReference type="InterPro" id="IPR050628">
    <property type="entry name" value="SNF2_RAD54_helicase_TF"/>
</dbReference>
<keyword evidence="7" id="KW-1185">Reference proteome</keyword>
<feature type="domain" description="SNF2 N-terminal" evidence="5">
    <location>
        <begin position="44"/>
        <end position="400"/>
    </location>
</feature>
<evidence type="ECO:0000256" key="4">
    <source>
        <dbReference type="SAM" id="MobiDB-lite"/>
    </source>
</evidence>
<dbReference type="Gene3D" id="3.40.50.300">
    <property type="entry name" value="P-loop containing nucleotide triphosphate hydrolases"/>
    <property type="match status" value="1"/>
</dbReference>
<dbReference type="GO" id="GO:0006281">
    <property type="term" value="P:DNA repair"/>
    <property type="evidence" value="ECO:0007669"/>
    <property type="project" value="TreeGrafter"/>
</dbReference>
<dbReference type="GO" id="GO:0008094">
    <property type="term" value="F:ATP-dependent activity, acting on DNA"/>
    <property type="evidence" value="ECO:0007669"/>
    <property type="project" value="TreeGrafter"/>
</dbReference>
<comment type="caution">
    <text evidence="6">The sequence shown here is derived from an EMBL/GenBank/DDBJ whole genome shotgun (WGS) entry which is preliminary data.</text>
</comment>
<feature type="compositionally biased region" description="Polar residues" evidence="4">
    <location>
        <begin position="561"/>
        <end position="570"/>
    </location>
</feature>
<dbReference type="InterPro" id="IPR000330">
    <property type="entry name" value="SNF2_N"/>
</dbReference>
<sequence>MMLQREAQMTYLLDPRLQKIKDQAGNDFYLDRVVNVCHREPRFYENPPGGICAESMGSGKTLICLALILSTKHLSSQIPVKYSVGSTPIRSTTGSLLDMAASAIGRFGFPWEFLLRKIESEQGTEFSQIRQALHRGRGYYWDTVDQPQGNTGKPAKEPRKIWLTNATVVVVHSRLIRQWVLEIEKHTTGLNYLVMDDLAAPLPAVEELLKYDIILLSKDRFNKDAELHHTPLKDLRFKRLITDECHGFGDPKGASTDGVMSVDFLHLDARWIVSGTPTKCPYGGDADSSVNHGFPDLSLSPDTFTNQQKLLIEQERMDLKRLGRILSLYLSARPWAKSTAQNDQASWKSLIIDPRYNRSIGGNANLIKSSLKGIMIRHRTEDINEQLHLPPLHKNIVYLHGCFQNKLSLNLFSMMIVINAVESERKGIDYLFHPKSRGALQILVSNLREASFTWSGFTTAMIEDSLEIARKLLEKVNLNSNDKKLLHKAIQVGNLALSNAIFTMVSRTHEMPMYIRSCLHEDTRYAWALDNHDENPTLMGARQLMYAKEFFELHENNNKLLQRNFRPSENGTKKKTVSEDSSESGNVQSVRPNSMDHIPDSVPPVSTQRMDDKMWKTSTIASTGSSKLSYIMDQVFVHHNLEKIIIFYETENVGHYIRESLRCMDIQYLICSEGDSVSECSICIVKFNTLTEFRVMLMDVHQAAFCLDMIAASRIYFVNPVLSPQIEAQAIKRAHCIGQLRPVYVETLALRGTIDEVILTRRGITTDQTHVDLNNVLDDPRLYDWIQNIPFHKFPDGKIEGPCQLSPLMNTHLPFAKININRDDIDSKLRKWKGGKSIRSGLTNNISQCVSSVATALDTLDFSDLMRHLGPETQLRIFQHYRRGLHERKGNETLGEVDNSMEDCVIRYNLMDMGSNNSTSDDIIHIDPDLMARFKSARKQTSQF</sequence>
<accession>A0A5M9JX89</accession>
<dbReference type="Pfam" id="PF00176">
    <property type="entry name" value="SNF2-rel_dom"/>
    <property type="match status" value="1"/>
</dbReference>
<dbReference type="GO" id="GO:0016787">
    <property type="term" value="F:hydrolase activity"/>
    <property type="evidence" value="ECO:0007669"/>
    <property type="project" value="UniProtKB-KW"/>
</dbReference>
<dbReference type="Proteomes" id="UP000322873">
    <property type="component" value="Unassembled WGS sequence"/>
</dbReference>
<keyword evidence="2" id="KW-0378">Hydrolase</keyword>
<keyword evidence="3" id="KW-0067">ATP-binding</keyword>
<dbReference type="GO" id="GO:0005634">
    <property type="term" value="C:nucleus"/>
    <property type="evidence" value="ECO:0007669"/>
    <property type="project" value="TreeGrafter"/>
</dbReference>